<evidence type="ECO:0000259" key="6">
    <source>
        <dbReference type="PROSITE" id="PS50089"/>
    </source>
</evidence>
<dbReference type="SUPFAM" id="SSF57850">
    <property type="entry name" value="RING/U-box"/>
    <property type="match status" value="1"/>
</dbReference>
<keyword evidence="2 4" id="KW-0863">Zinc-finger</keyword>
<dbReference type="InterPro" id="IPR018957">
    <property type="entry name" value="Znf_C3HC4_RING-type"/>
</dbReference>
<dbReference type="OrthoDB" id="2849579at2759"/>
<accession>A0A6H0XYU9</accession>
<keyword evidence="3" id="KW-0862">Zinc</keyword>
<organism evidence="7 8">
    <name type="scientific">Peltaster fructicola</name>
    <dbReference type="NCBI Taxonomy" id="286661"/>
    <lineage>
        <taxon>Eukaryota</taxon>
        <taxon>Fungi</taxon>
        <taxon>Dikarya</taxon>
        <taxon>Ascomycota</taxon>
        <taxon>Pezizomycotina</taxon>
        <taxon>Dothideomycetes</taxon>
        <taxon>Dothideomycetes incertae sedis</taxon>
        <taxon>Peltaster</taxon>
    </lineage>
</organism>
<dbReference type="Proteomes" id="UP000503462">
    <property type="component" value="Chromosome 4"/>
</dbReference>
<dbReference type="PROSITE" id="PS50089">
    <property type="entry name" value="ZF_RING_2"/>
    <property type="match status" value="1"/>
</dbReference>
<feature type="compositionally biased region" description="Acidic residues" evidence="5">
    <location>
        <begin position="122"/>
        <end position="144"/>
    </location>
</feature>
<sequence length="362" mass="40697">MDPSPPGSFGLAPMDLMANNFYYVVEVSESDELALSREHSQDIVRSAEPDWTPPGLREAPDTCHICMEKLGEDTLLTPCGHLYCRPCINQWHRTGMTTRQPVLCPDCRRQLWPIERPVLDEPASEEEFEMEPEEENESEEEVEPMSEAVRSHVHDHHLNHIAGQAADVPNWASVIIILEHSDIVNGTFAESIGMSSEGLSREISYAVHYLLNGCPITALSAPAELSRSRAFIDARVFAALLATAYEARVPSMRVHGPTVDFETPPSSPAHNLRTYWTMIVDSMVSILRSEHSRVLSAGALLDHLEERLLSRCDPHVIRPFIHCEVDSACCNMLEELMHYIVGRSVSRRVGRICHRLVNIDEM</sequence>
<feature type="region of interest" description="Disordered" evidence="5">
    <location>
        <begin position="121"/>
        <end position="145"/>
    </location>
</feature>
<evidence type="ECO:0000313" key="7">
    <source>
        <dbReference type="EMBL" id="QIW99923.1"/>
    </source>
</evidence>
<keyword evidence="1" id="KW-0479">Metal-binding</keyword>
<evidence type="ECO:0000256" key="1">
    <source>
        <dbReference type="ARBA" id="ARBA00022723"/>
    </source>
</evidence>
<feature type="domain" description="RING-type" evidence="6">
    <location>
        <begin position="63"/>
        <end position="108"/>
    </location>
</feature>
<keyword evidence="8" id="KW-1185">Reference proteome</keyword>
<dbReference type="Pfam" id="PF00097">
    <property type="entry name" value="zf-C3HC4"/>
    <property type="match status" value="1"/>
</dbReference>
<evidence type="ECO:0000256" key="5">
    <source>
        <dbReference type="SAM" id="MobiDB-lite"/>
    </source>
</evidence>
<dbReference type="InterPro" id="IPR001841">
    <property type="entry name" value="Znf_RING"/>
</dbReference>
<gene>
    <name evidence="7" type="ORF">AMS68_005441</name>
</gene>
<dbReference type="InterPro" id="IPR017907">
    <property type="entry name" value="Znf_RING_CS"/>
</dbReference>
<evidence type="ECO:0000313" key="8">
    <source>
        <dbReference type="Proteomes" id="UP000503462"/>
    </source>
</evidence>
<dbReference type="SMART" id="SM00184">
    <property type="entry name" value="RING"/>
    <property type="match status" value="1"/>
</dbReference>
<name>A0A6H0XYU9_9PEZI</name>
<dbReference type="GO" id="GO:0008270">
    <property type="term" value="F:zinc ion binding"/>
    <property type="evidence" value="ECO:0007669"/>
    <property type="project" value="UniProtKB-KW"/>
</dbReference>
<dbReference type="Gene3D" id="3.30.40.10">
    <property type="entry name" value="Zinc/RING finger domain, C3HC4 (zinc finger)"/>
    <property type="match status" value="1"/>
</dbReference>
<dbReference type="PROSITE" id="PS00518">
    <property type="entry name" value="ZF_RING_1"/>
    <property type="match status" value="1"/>
</dbReference>
<protein>
    <recommendedName>
        <fullName evidence="6">RING-type domain-containing protein</fullName>
    </recommendedName>
</protein>
<evidence type="ECO:0000256" key="4">
    <source>
        <dbReference type="PROSITE-ProRule" id="PRU00175"/>
    </source>
</evidence>
<evidence type="ECO:0000256" key="2">
    <source>
        <dbReference type="ARBA" id="ARBA00022771"/>
    </source>
</evidence>
<evidence type="ECO:0000256" key="3">
    <source>
        <dbReference type="ARBA" id="ARBA00022833"/>
    </source>
</evidence>
<dbReference type="InterPro" id="IPR013083">
    <property type="entry name" value="Znf_RING/FYVE/PHD"/>
</dbReference>
<dbReference type="EMBL" id="CP051142">
    <property type="protein sequence ID" value="QIW99923.1"/>
    <property type="molecule type" value="Genomic_DNA"/>
</dbReference>
<dbReference type="AlphaFoldDB" id="A0A6H0XYU9"/>
<reference evidence="7 8" key="1">
    <citation type="journal article" date="2016" name="Sci. Rep.">
        <title>Peltaster fructicola genome reveals evolution from an invasive phytopathogen to an ectophytic parasite.</title>
        <authorList>
            <person name="Xu C."/>
            <person name="Chen H."/>
            <person name="Gleason M.L."/>
            <person name="Xu J.R."/>
            <person name="Liu H."/>
            <person name="Zhang R."/>
            <person name="Sun G."/>
        </authorList>
    </citation>
    <scope>NUCLEOTIDE SEQUENCE [LARGE SCALE GENOMIC DNA]</scope>
    <source>
        <strain evidence="7 8">LNHT1506</strain>
    </source>
</reference>
<proteinExistence type="predicted"/>